<evidence type="ECO:0000256" key="1">
    <source>
        <dbReference type="ARBA" id="ARBA00004141"/>
    </source>
</evidence>
<feature type="transmembrane region" description="Helical" evidence="8">
    <location>
        <begin position="82"/>
        <end position="102"/>
    </location>
</feature>
<feature type="transmembrane region" description="Helical" evidence="8">
    <location>
        <begin position="349"/>
        <end position="372"/>
    </location>
</feature>
<dbReference type="OrthoDB" id="8120565at2759"/>
<name>A0A319F852_ASPSB</name>
<dbReference type="FunFam" id="1.20.1250.20:FF:000026">
    <property type="entry name" value="MFS quinate transporter QutD"/>
    <property type="match status" value="1"/>
</dbReference>
<dbReference type="InterPro" id="IPR005828">
    <property type="entry name" value="MFS_sugar_transport-like"/>
</dbReference>
<dbReference type="PANTHER" id="PTHR48022">
    <property type="entry name" value="PLASTIDIC GLUCOSE TRANSPORTER 4"/>
    <property type="match status" value="1"/>
</dbReference>
<sequence>MSGGEVNSSLGVVADLRQQAGSKYAGFRALWSNINVLCIALFASFGGLLYGYQQGVLGQALVMSSFQQSFPDIARSSGAQGWLTSILQLGGWIGALSAGVLCEIFSRKHTIFGGALWVVLGSYLTAGARNAGFLYAGRFFTGIGVGTLSATGPLYNAELAPPEIRGLLVAMQQLATTIGIMIAYWICYGTNYIGGTGDGQSNMAWRLPLIIQGLPAVVLVIGVWFLPYSPRLLVNRGRDEDAVRTLSRLRQLPPDDRLVQMEFLAIKAESLFEAQNLDKKFPHLASNAGGNRLRRELAQYLLIFRSKDSFKRVALGSLVMFFQQWSGIDSIIYYAPIVFRNLGLTDNTISLLATGVVGVINVVTTIPAMFVIDKVGRKPLLICGSTGMLLCQLITGVIVAKCQDDWPAHRAAGWASVAMIWLYIFNFAYSWGPASWTLIAEIYPLSIRAKGTSISASSNWMNNFIIAFIMPPMLSSISWGTYIFFCVWCALGGLFILFFFPETKGKTLEEMDLVFGSTTSSEDTAALAAIQDEVGLTALLQGGNWSTKMEEGPTLEHADSV</sequence>
<protein>
    <submittedName>
        <fullName evidence="10">Quinate permease</fullName>
    </submittedName>
</protein>
<dbReference type="PROSITE" id="PS50850">
    <property type="entry name" value="MFS"/>
    <property type="match status" value="1"/>
</dbReference>
<feature type="transmembrane region" description="Helical" evidence="8">
    <location>
        <begin position="132"/>
        <end position="155"/>
    </location>
</feature>
<evidence type="ECO:0000256" key="7">
    <source>
        <dbReference type="RuleBase" id="RU003346"/>
    </source>
</evidence>
<dbReference type="Gene3D" id="1.20.1250.20">
    <property type="entry name" value="MFS general substrate transporter like domains"/>
    <property type="match status" value="1"/>
</dbReference>
<dbReference type="PRINTS" id="PR00171">
    <property type="entry name" value="SUGRTRNSPORT"/>
</dbReference>
<evidence type="ECO:0000256" key="4">
    <source>
        <dbReference type="ARBA" id="ARBA00022692"/>
    </source>
</evidence>
<feature type="domain" description="Major facilitator superfamily (MFS) profile" evidence="9">
    <location>
        <begin position="39"/>
        <end position="504"/>
    </location>
</feature>
<feature type="transmembrane region" description="Helical" evidence="8">
    <location>
        <begin position="379"/>
        <end position="399"/>
    </location>
</feature>
<reference evidence="10 11" key="1">
    <citation type="submission" date="2018-02" db="EMBL/GenBank/DDBJ databases">
        <title>The genomes of Aspergillus section Nigri reveals drivers in fungal speciation.</title>
        <authorList>
            <consortium name="DOE Joint Genome Institute"/>
            <person name="Vesth T.C."/>
            <person name="Nybo J."/>
            <person name="Theobald S."/>
            <person name="Brandl J."/>
            <person name="Frisvad J.C."/>
            <person name="Nielsen K.F."/>
            <person name="Lyhne E.K."/>
            <person name="Kogle M.E."/>
            <person name="Kuo A."/>
            <person name="Riley R."/>
            <person name="Clum A."/>
            <person name="Nolan M."/>
            <person name="Lipzen A."/>
            <person name="Salamov A."/>
            <person name="Henrissat B."/>
            <person name="Wiebenga A."/>
            <person name="De vries R.P."/>
            <person name="Grigoriev I.V."/>
            <person name="Mortensen U.H."/>
            <person name="Andersen M.R."/>
            <person name="Baker S.E."/>
        </authorList>
    </citation>
    <scope>NUCLEOTIDE SEQUENCE [LARGE SCALE GENOMIC DNA]</scope>
    <source>
        <strain evidence="10 11">CBS 121057</strain>
    </source>
</reference>
<dbReference type="STRING" id="1448318.A0A319F852"/>
<evidence type="ECO:0000259" key="9">
    <source>
        <dbReference type="PROSITE" id="PS50850"/>
    </source>
</evidence>
<dbReference type="NCBIfam" id="TIGR00879">
    <property type="entry name" value="SP"/>
    <property type="match status" value="1"/>
</dbReference>
<dbReference type="InterPro" id="IPR003663">
    <property type="entry name" value="Sugar/inositol_transpt"/>
</dbReference>
<evidence type="ECO:0000256" key="5">
    <source>
        <dbReference type="ARBA" id="ARBA00022989"/>
    </source>
</evidence>
<comment type="subcellular location">
    <subcellularLocation>
        <location evidence="1">Membrane</location>
        <topology evidence="1">Multi-pass membrane protein</topology>
    </subcellularLocation>
</comment>
<proteinExistence type="inferred from homology"/>
<dbReference type="VEuPathDB" id="FungiDB:BO78DRAFT_331222"/>
<feature type="transmembrane region" description="Helical" evidence="8">
    <location>
        <begin position="453"/>
        <end position="473"/>
    </location>
</feature>
<feature type="transmembrane region" description="Helical" evidence="8">
    <location>
        <begin position="313"/>
        <end position="337"/>
    </location>
</feature>
<evidence type="ECO:0000313" key="10">
    <source>
        <dbReference type="EMBL" id="PYI12529.1"/>
    </source>
</evidence>
<dbReference type="GO" id="GO:0005351">
    <property type="term" value="F:carbohydrate:proton symporter activity"/>
    <property type="evidence" value="ECO:0007669"/>
    <property type="project" value="TreeGrafter"/>
</dbReference>
<dbReference type="Proteomes" id="UP000248423">
    <property type="component" value="Unassembled WGS sequence"/>
</dbReference>
<dbReference type="Pfam" id="PF00083">
    <property type="entry name" value="Sugar_tr"/>
    <property type="match status" value="1"/>
</dbReference>
<keyword evidence="5 8" id="KW-1133">Transmembrane helix</keyword>
<feature type="transmembrane region" description="Helical" evidence="8">
    <location>
        <begin position="479"/>
        <end position="500"/>
    </location>
</feature>
<dbReference type="InterPro" id="IPR036259">
    <property type="entry name" value="MFS_trans_sf"/>
</dbReference>
<keyword evidence="11" id="KW-1185">Reference proteome</keyword>
<organism evidence="10 11">
    <name type="scientific">Aspergillus sclerotiicarbonarius (strain CBS 121057 / IBT 28362)</name>
    <dbReference type="NCBI Taxonomy" id="1448318"/>
    <lineage>
        <taxon>Eukaryota</taxon>
        <taxon>Fungi</taxon>
        <taxon>Dikarya</taxon>
        <taxon>Ascomycota</taxon>
        <taxon>Pezizomycotina</taxon>
        <taxon>Eurotiomycetes</taxon>
        <taxon>Eurotiomycetidae</taxon>
        <taxon>Eurotiales</taxon>
        <taxon>Aspergillaceae</taxon>
        <taxon>Aspergillus</taxon>
        <taxon>Aspergillus subgen. Circumdati</taxon>
    </lineage>
</organism>
<evidence type="ECO:0000313" key="11">
    <source>
        <dbReference type="Proteomes" id="UP000248423"/>
    </source>
</evidence>
<feature type="transmembrane region" description="Helical" evidence="8">
    <location>
        <begin position="411"/>
        <end position="432"/>
    </location>
</feature>
<dbReference type="InterPro" id="IPR005829">
    <property type="entry name" value="Sugar_transporter_CS"/>
</dbReference>
<dbReference type="SUPFAM" id="SSF103473">
    <property type="entry name" value="MFS general substrate transporter"/>
    <property type="match status" value="1"/>
</dbReference>
<feature type="transmembrane region" description="Helical" evidence="8">
    <location>
        <begin position="30"/>
        <end position="52"/>
    </location>
</feature>
<accession>A0A319F852</accession>
<feature type="transmembrane region" description="Helical" evidence="8">
    <location>
        <begin position="167"/>
        <end position="186"/>
    </location>
</feature>
<dbReference type="GO" id="GO:0016020">
    <property type="term" value="C:membrane"/>
    <property type="evidence" value="ECO:0007669"/>
    <property type="project" value="UniProtKB-SubCell"/>
</dbReference>
<dbReference type="EMBL" id="KZ826315">
    <property type="protein sequence ID" value="PYI12529.1"/>
    <property type="molecule type" value="Genomic_DNA"/>
</dbReference>
<evidence type="ECO:0000256" key="3">
    <source>
        <dbReference type="ARBA" id="ARBA00022448"/>
    </source>
</evidence>
<evidence type="ECO:0000256" key="8">
    <source>
        <dbReference type="SAM" id="Phobius"/>
    </source>
</evidence>
<dbReference type="AlphaFoldDB" id="A0A319F852"/>
<dbReference type="InterPro" id="IPR050360">
    <property type="entry name" value="MFS_Sugar_Transporters"/>
</dbReference>
<dbReference type="PROSITE" id="PS00216">
    <property type="entry name" value="SUGAR_TRANSPORT_1"/>
    <property type="match status" value="1"/>
</dbReference>
<evidence type="ECO:0000256" key="6">
    <source>
        <dbReference type="ARBA" id="ARBA00023136"/>
    </source>
</evidence>
<evidence type="ECO:0000256" key="2">
    <source>
        <dbReference type="ARBA" id="ARBA00010992"/>
    </source>
</evidence>
<keyword evidence="6 8" id="KW-0472">Membrane</keyword>
<feature type="transmembrane region" description="Helical" evidence="8">
    <location>
        <begin position="109"/>
        <end position="126"/>
    </location>
</feature>
<feature type="transmembrane region" description="Helical" evidence="8">
    <location>
        <begin position="206"/>
        <end position="226"/>
    </location>
</feature>
<dbReference type="PROSITE" id="PS00217">
    <property type="entry name" value="SUGAR_TRANSPORT_2"/>
    <property type="match status" value="1"/>
</dbReference>
<dbReference type="PANTHER" id="PTHR48022:SF67">
    <property type="entry name" value="QUINATE TRANSPORTER, PUTATIVE (AFU_ORTHOLOGUE AFUA_4G14670)-RELATED"/>
    <property type="match status" value="1"/>
</dbReference>
<dbReference type="InterPro" id="IPR020846">
    <property type="entry name" value="MFS_dom"/>
</dbReference>
<keyword evidence="4 8" id="KW-0812">Transmembrane</keyword>
<comment type="similarity">
    <text evidence="2 7">Belongs to the major facilitator superfamily. Sugar transporter (TC 2.A.1.1) family.</text>
</comment>
<gene>
    <name evidence="10" type="ORF">BO78DRAFT_331222</name>
</gene>
<keyword evidence="3 7" id="KW-0813">Transport</keyword>